<keyword evidence="8" id="KW-0479">Metal-binding</keyword>
<evidence type="ECO:0000256" key="10">
    <source>
        <dbReference type="ARBA" id="ARBA00023004"/>
    </source>
</evidence>
<protein>
    <recommendedName>
        <fullName evidence="18">CFEM domain-containing protein</fullName>
    </recommendedName>
</protein>
<dbReference type="EMBL" id="MU003767">
    <property type="protein sequence ID" value="KAF2725671.1"/>
    <property type="molecule type" value="Genomic_DNA"/>
</dbReference>
<dbReference type="InterPro" id="IPR051735">
    <property type="entry name" value="CFEM_domain"/>
</dbReference>
<name>A0A9P4UUD1_9PEZI</name>
<evidence type="ECO:0000256" key="1">
    <source>
        <dbReference type="ARBA" id="ARBA00004609"/>
    </source>
</evidence>
<keyword evidence="7" id="KW-0336">GPI-anchor</keyword>
<dbReference type="GO" id="GO:0005886">
    <property type="term" value="C:plasma membrane"/>
    <property type="evidence" value="ECO:0007669"/>
    <property type="project" value="UniProtKB-SubCell"/>
</dbReference>
<evidence type="ECO:0000256" key="17">
    <source>
        <dbReference type="SAM" id="SignalP"/>
    </source>
</evidence>
<dbReference type="Pfam" id="PF05730">
    <property type="entry name" value="CFEM"/>
    <property type="match status" value="1"/>
</dbReference>
<comment type="caution">
    <text evidence="15">Lacks conserved residue(s) required for the propagation of feature annotation.</text>
</comment>
<keyword evidence="20" id="KW-1185">Reference proteome</keyword>
<feature type="chain" id="PRO_5040141115" description="CFEM domain-containing protein" evidence="17">
    <location>
        <begin position="21"/>
        <end position="176"/>
    </location>
</feature>
<dbReference type="PANTHER" id="PTHR37928:SF2">
    <property type="entry name" value="GPI ANCHORED CFEM DOMAIN PROTEIN (AFU_ORTHOLOGUE AFUA_6G10580)"/>
    <property type="match status" value="1"/>
</dbReference>
<keyword evidence="6" id="KW-0349">Heme</keyword>
<dbReference type="GO" id="GO:0046872">
    <property type="term" value="F:metal ion binding"/>
    <property type="evidence" value="ECO:0007669"/>
    <property type="project" value="UniProtKB-KW"/>
</dbReference>
<proteinExistence type="inferred from homology"/>
<keyword evidence="4" id="KW-1003">Cell membrane</keyword>
<reference evidence="19" key="1">
    <citation type="journal article" date="2020" name="Stud. Mycol.">
        <title>101 Dothideomycetes genomes: a test case for predicting lifestyles and emergence of pathogens.</title>
        <authorList>
            <person name="Haridas S."/>
            <person name="Albert R."/>
            <person name="Binder M."/>
            <person name="Bloem J."/>
            <person name="Labutti K."/>
            <person name="Salamov A."/>
            <person name="Andreopoulos B."/>
            <person name="Baker S."/>
            <person name="Barry K."/>
            <person name="Bills G."/>
            <person name="Bluhm B."/>
            <person name="Cannon C."/>
            <person name="Castanera R."/>
            <person name="Culley D."/>
            <person name="Daum C."/>
            <person name="Ezra D."/>
            <person name="Gonzalez J."/>
            <person name="Henrissat B."/>
            <person name="Kuo A."/>
            <person name="Liang C."/>
            <person name="Lipzen A."/>
            <person name="Lutzoni F."/>
            <person name="Magnuson J."/>
            <person name="Mondo S."/>
            <person name="Nolan M."/>
            <person name="Ohm R."/>
            <person name="Pangilinan J."/>
            <person name="Park H.-J."/>
            <person name="Ramirez L."/>
            <person name="Alfaro M."/>
            <person name="Sun H."/>
            <person name="Tritt A."/>
            <person name="Yoshinaga Y."/>
            <person name="Zwiers L.-H."/>
            <person name="Turgeon B."/>
            <person name="Goodwin S."/>
            <person name="Spatafora J."/>
            <person name="Crous P."/>
            <person name="Grigoriev I."/>
        </authorList>
    </citation>
    <scope>NUCLEOTIDE SEQUENCE</scope>
    <source>
        <strain evidence="19">CBS 116435</strain>
    </source>
</reference>
<comment type="similarity">
    <text evidence="3">Belongs to the RBT5 family.</text>
</comment>
<evidence type="ECO:0000256" key="3">
    <source>
        <dbReference type="ARBA" id="ARBA00010031"/>
    </source>
</evidence>
<keyword evidence="10" id="KW-0408">Iron</keyword>
<dbReference type="PROSITE" id="PS52012">
    <property type="entry name" value="CFEM"/>
    <property type="match status" value="1"/>
</dbReference>
<dbReference type="InterPro" id="IPR008427">
    <property type="entry name" value="Extracellular_membr_CFEM_dom"/>
</dbReference>
<feature type="domain" description="CFEM" evidence="18">
    <location>
        <begin position="1"/>
        <end position="111"/>
    </location>
</feature>
<dbReference type="PANTHER" id="PTHR37928">
    <property type="entry name" value="CFEM DOMAIN PROTEIN (AFU_ORTHOLOGUE AFUA_6G14090)"/>
    <property type="match status" value="1"/>
</dbReference>
<evidence type="ECO:0000256" key="11">
    <source>
        <dbReference type="ARBA" id="ARBA00023136"/>
    </source>
</evidence>
<feature type="region of interest" description="Disordered" evidence="16">
    <location>
        <begin position="102"/>
        <end position="121"/>
    </location>
</feature>
<accession>A0A9P4UUD1</accession>
<dbReference type="OrthoDB" id="3065412at2759"/>
<feature type="signal peptide" evidence="17">
    <location>
        <begin position="1"/>
        <end position="20"/>
    </location>
</feature>
<evidence type="ECO:0000256" key="14">
    <source>
        <dbReference type="ARBA" id="ARBA00023288"/>
    </source>
</evidence>
<evidence type="ECO:0000256" key="6">
    <source>
        <dbReference type="ARBA" id="ARBA00022617"/>
    </source>
</evidence>
<evidence type="ECO:0000313" key="19">
    <source>
        <dbReference type="EMBL" id="KAF2725671.1"/>
    </source>
</evidence>
<evidence type="ECO:0000259" key="18">
    <source>
        <dbReference type="PROSITE" id="PS52012"/>
    </source>
</evidence>
<dbReference type="Proteomes" id="UP000799441">
    <property type="component" value="Unassembled WGS sequence"/>
</dbReference>
<evidence type="ECO:0000256" key="5">
    <source>
        <dbReference type="ARBA" id="ARBA00022525"/>
    </source>
</evidence>
<dbReference type="SMART" id="SM00747">
    <property type="entry name" value="CFEM"/>
    <property type="match status" value="1"/>
</dbReference>
<keyword evidence="13" id="KW-0325">Glycoprotein</keyword>
<evidence type="ECO:0000256" key="4">
    <source>
        <dbReference type="ARBA" id="ARBA00022475"/>
    </source>
</evidence>
<evidence type="ECO:0000256" key="8">
    <source>
        <dbReference type="ARBA" id="ARBA00022723"/>
    </source>
</evidence>
<dbReference type="AlphaFoldDB" id="A0A9P4UUD1"/>
<comment type="caution">
    <text evidence="19">The sequence shown here is derived from an EMBL/GenBank/DDBJ whole genome shotgun (WGS) entry which is preliminary data.</text>
</comment>
<feature type="disulfide bond" evidence="15">
    <location>
        <begin position="40"/>
        <end position="47"/>
    </location>
</feature>
<keyword evidence="12 15" id="KW-1015">Disulfide bond</keyword>
<evidence type="ECO:0000256" key="15">
    <source>
        <dbReference type="PROSITE-ProRule" id="PRU01356"/>
    </source>
</evidence>
<evidence type="ECO:0000256" key="9">
    <source>
        <dbReference type="ARBA" id="ARBA00022729"/>
    </source>
</evidence>
<keyword evidence="11" id="KW-0472">Membrane</keyword>
<organism evidence="19 20">
    <name type="scientific">Polychaeton citri CBS 116435</name>
    <dbReference type="NCBI Taxonomy" id="1314669"/>
    <lineage>
        <taxon>Eukaryota</taxon>
        <taxon>Fungi</taxon>
        <taxon>Dikarya</taxon>
        <taxon>Ascomycota</taxon>
        <taxon>Pezizomycotina</taxon>
        <taxon>Dothideomycetes</taxon>
        <taxon>Dothideomycetidae</taxon>
        <taxon>Capnodiales</taxon>
        <taxon>Capnodiaceae</taxon>
        <taxon>Polychaeton</taxon>
    </lineage>
</organism>
<dbReference type="GO" id="GO:0005576">
    <property type="term" value="C:extracellular region"/>
    <property type="evidence" value="ECO:0007669"/>
    <property type="project" value="UniProtKB-SubCell"/>
</dbReference>
<evidence type="ECO:0000256" key="16">
    <source>
        <dbReference type="SAM" id="MobiDB-lite"/>
    </source>
</evidence>
<evidence type="ECO:0000313" key="20">
    <source>
        <dbReference type="Proteomes" id="UP000799441"/>
    </source>
</evidence>
<gene>
    <name evidence="19" type="ORF">K431DRAFT_309274</name>
</gene>
<evidence type="ECO:0000256" key="13">
    <source>
        <dbReference type="ARBA" id="ARBA00023180"/>
    </source>
</evidence>
<keyword evidence="9 17" id="KW-0732">Signal</keyword>
<keyword evidence="5" id="KW-0964">Secreted</keyword>
<feature type="disulfide bond" evidence="15">
    <location>
        <begin position="49"/>
        <end position="82"/>
    </location>
</feature>
<sequence>MYTQQLVLPLIALGATLSQAQFAGLPTCAGACIPKDLGGCGQINYDCICTNTALLSQLSCCVSQNCNQEDQDATIKFAQDICGSNANTSALPTTATCASSTASPSSSASSNGASSSSPSSQSVSTTGLAAAATSASGSASSTSSTAEAASTDNAASGLEAGVAAAAAVAGLLAAAL</sequence>
<evidence type="ECO:0000256" key="7">
    <source>
        <dbReference type="ARBA" id="ARBA00022622"/>
    </source>
</evidence>
<evidence type="ECO:0000256" key="2">
    <source>
        <dbReference type="ARBA" id="ARBA00004613"/>
    </source>
</evidence>
<dbReference type="GO" id="GO:0098552">
    <property type="term" value="C:side of membrane"/>
    <property type="evidence" value="ECO:0007669"/>
    <property type="project" value="UniProtKB-KW"/>
</dbReference>
<evidence type="ECO:0000256" key="12">
    <source>
        <dbReference type="ARBA" id="ARBA00023157"/>
    </source>
</evidence>
<comment type="subcellular location">
    <subcellularLocation>
        <location evidence="1">Cell membrane</location>
        <topology evidence="1">Lipid-anchor</topology>
        <topology evidence="1">GPI-anchor</topology>
    </subcellularLocation>
    <subcellularLocation>
        <location evidence="2">Secreted</location>
    </subcellularLocation>
</comment>
<keyword evidence="14" id="KW-0449">Lipoprotein</keyword>